<name>A0A3N4KRE2_9PEZI</name>
<sequence>DHKRTIENIESDIENTRNLLKEMPQHNIERESLMSILGMKIFGKYKVSGAKGDLDEAIQIVLEAGNSMRCDHPWDSDREVWLQTLAISTREKYFKSKTVEDLEQALVYAKGLVDRTDIDHEDLPQRRDTLLLMRPSSHYKTRFELLGGLDDLDRSIELCGQALSSMTASHRGQAVFSAFLGSLLISRYDQRGNKEDLDTAVEMVQMASQLEPQVVDHLPECLSLLLAIRREYKKSNNQKKLLDAIQACKTVPVDAVDKNRPLRRSGISVFMSVLLSESYNESQNMQDLEDCIKYSEEVVAQTPRNNPRRAANLLMLGTAIHKRYSATQSNHDLYYALSTFYEAWHCRLSPVEERIRAASLLCEILAEKHMWQELSPVLQSAIMLLPNVSKRSLRRKDQEHHLAKFRDLVVNTIPFLLKAGEDAACCLRILEFGRGVIMGMVMDYRSETAISKLKEAHPDLFTKFKRLCKEIDQPLSTEPPMAEMLDQLRDRRSTHLQDHRDRENSVRSMEELVADIRDLPGFEGFQLPPRSDELMAMASEGPIITFLCTRCRSDAIIVTATSIKSLRPPQLIYEDAESWMSKISTLVRSKRSNYGENNSQMEQLLSWLWDSAVVPVLNELQLLRISGDKLPRVWWIGTGVLARAPFHAAGRRSRRSTENTYSHIISFYIPTIKALSYARRRKLQLLSRPDSSLLVVTMPTTPPQRSRDTTRPPRTPGPLKSALEEASAIMRAAAGKTSVVQFNHPSAESIMRKLSGFQAVHFACHAVSDSTSPSQSCLLLNSGTGMLDTLTVERLSAANIENAQIAYLSACSTAENSSRLLADESIHIACAFQLAGFSHVLATQWVSNDIACREVAEEPYKQLFKGSGGGGDHGHVSLSFHLAVNKLRVKSWKEPIKWACYIHTGA</sequence>
<proteinExistence type="predicted"/>
<organism evidence="3 4">
    <name type="scientific">Morchella conica CCBAS932</name>
    <dbReference type="NCBI Taxonomy" id="1392247"/>
    <lineage>
        <taxon>Eukaryota</taxon>
        <taxon>Fungi</taxon>
        <taxon>Dikarya</taxon>
        <taxon>Ascomycota</taxon>
        <taxon>Pezizomycotina</taxon>
        <taxon>Pezizomycetes</taxon>
        <taxon>Pezizales</taxon>
        <taxon>Morchellaceae</taxon>
        <taxon>Morchella</taxon>
    </lineage>
</organism>
<dbReference type="Proteomes" id="UP000277580">
    <property type="component" value="Unassembled WGS sequence"/>
</dbReference>
<evidence type="ECO:0000313" key="4">
    <source>
        <dbReference type="Proteomes" id="UP000277580"/>
    </source>
</evidence>
<evidence type="ECO:0000259" key="2">
    <source>
        <dbReference type="Pfam" id="PF12770"/>
    </source>
</evidence>
<dbReference type="AlphaFoldDB" id="A0A3N4KRE2"/>
<dbReference type="InParanoid" id="A0A3N4KRE2"/>
<reference evidence="3 4" key="1">
    <citation type="journal article" date="2018" name="Nat. Ecol. Evol.">
        <title>Pezizomycetes genomes reveal the molecular basis of ectomycorrhizal truffle lifestyle.</title>
        <authorList>
            <person name="Murat C."/>
            <person name="Payen T."/>
            <person name="Noel B."/>
            <person name="Kuo A."/>
            <person name="Morin E."/>
            <person name="Chen J."/>
            <person name="Kohler A."/>
            <person name="Krizsan K."/>
            <person name="Balestrini R."/>
            <person name="Da Silva C."/>
            <person name="Montanini B."/>
            <person name="Hainaut M."/>
            <person name="Levati E."/>
            <person name="Barry K.W."/>
            <person name="Belfiori B."/>
            <person name="Cichocki N."/>
            <person name="Clum A."/>
            <person name="Dockter R.B."/>
            <person name="Fauchery L."/>
            <person name="Guy J."/>
            <person name="Iotti M."/>
            <person name="Le Tacon F."/>
            <person name="Lindquist E.A."/>
            <person name="Lipzen A."/>
            <person name="Malagnac F."/>
            <person name="Mello A."/>
            <person name="Molinier V."/>
            <person name="Miyauchi S."/>
            <person name="Poulain J."/>
            <person name="Riccioni C."/>
            <person name="Rubini A."/>
            <person name="Sitrit Y."/>
            <person name="Splivallo R."/>
            <person name="Traeger S."/>
            <person name="Wang M."/>
            <person name="Zifcakova L."/>
            <person name="Wipf D."/>
            <person name="Zambonelli A."/>
            <person name="Paolocci F."/>
            <person name="Nowrousian M."/>
            <person name="Ottonello S."/>
            <person name="Baldrian P."/>
            <person name="Spatafora J.W."/>
            <person name="Henrissat B."/>
            <person name="Nagy L.G."/>
            <person name="Aury J.M."/>
            <person name="Wincker P."/>
            <person name="Grigoriev I.V."/>
            <person name="Bonfante P."/>
            <person name="Martin F.M."/>
        </authorList>
    </citation>
    <scope>NUCLEOTIDE SEQUENCE [LARGE SCALE GENOMIC DNA]</scope>
    <source>
        <strain evidence="3 4">CCBAS932</strain>
    </source>
</reference>
<evidence type="ECO:0000313" key="3">
    <source>
        <dbReference type="EMBL" id="RPB11969.1"/>
    </source>
</evidence>
<keyword evidence="4" id="KW-1185">Reference proteome</keyword>
<dbReference type="STRING" id="1392247.A0A3N4KRE2"/>
<feature type="non-terminal residue" evidence="3">
    <location>
        <position position="1"/>
    </location>
</feature>
<feature type="region of interest" description="Disordered" evidence="1">
    <location>
        <begin position="696"/>
        <end position="720"/>
    </location>
</feature>
<accession>A0A3N4KRE2</accession>
<dbReference type="InterPro" id="IPR024983">
    <property type="entry name" value="CHAT_dom"/>
</dbReference>
<gene>
    <name evidence="3" type="ORF">P167DRAFT_488503</name>
</gene>
<evidence type="ECO:0000256" key="1">
    <source>
        <dbReference type="SAM" id="MobiDB-lite"/>
    </source>
</evidence>
<feature type="domain" description="CHAT" evidence="2">
    <location>
        <begin position="603"/>
        <end position="905"/>
    </location>
</feature>
<protein>
    <recommendedName>
        <fullName evidence="2">CHAT domain-containing protein</fullName>
    </recommendedName>
</protein>
<dbReference type="Pfam" id="PF12770">
    <property type="entry name" value="CHAT"/>
    <property type="match status" value="1"/>
</dbReference>
<dbReference type="EMBL" id="ML119132">
    <property type="protein sequence ID" value="RPB11969.1"/>
    <property type="molecule type" value="Genomic_DNA"/>
</dbReference>
<dbReference type="OrthoDB" id="9991317at2759"/>